<sequence length="639" mass="74273">MNCVKVALNLPLDKLFYYKVPEELTGQVKIGKRILVPFQKKKLIGFVVEEVKENHKNLREIIKIIDDFPPIGNDLLLLGRWIAEYYCCSIGQALHSVLPIQYPFKADKDKLNRKKSSFSLPVSHKCRGEIDALLKEGKVILLRVENWEKRIDLYLQLIKGVLEKNRQVILIVPEVSYIPPLQKALQNFYKGEVSVFHSKLSPRQRYNQWWRMKRGEVDLAIGTRSVVFSPFPKVGLIIIEEEENLAYKQIEVPRYHVREVAIKRAEIEQFPIVLFTQSPSLESWERGKEGVYKSISFSKDVKNFPQVEVVDLRKERDRIFSSPLTKTIRQELEKNRPVLLFLSRRGYANFLLCRECGEVIRCPNCNIGLTFHLRDDLICHYCGYRQKAPQVCPLCRGKELHRVGVGTEQVEAEAKKRFSGIGIRRVDLDAINSPLAYKQLLNNFKKGKSDLLIGTQLLIKEEILQRVSLVGIILIDTLLNLPDFRASEHVFQLLMKIKKLMRGDGKIIIQTYNPEHFALSALKKGKEEAYYEEEMKIREELGYPPYLHWVRILLEGRNKDKVEEAARRTEEKLKGEKISFLGPSPCPFSRIKGKYRYHLVLRDESLVRIREVLKKRLISLFVHFSNVKVAIDVDPLRTM</sequence>
<evidence type="ECO:0000256" key="1">
    <source>
        <dbReference type="ARBA" id="ARBA00022515"/>
    </source>
</evidence>
<proteinExistence type="inferred from homology"/>
<keyword evidence="5 12" id="KW-0378">Hydrolase</keyword>
<dbReference type="HAMAP" id="MF_00983">
    <property type="entry name" value="PriA"/>
    <property type="match status" value="1"/>
</dbReference>
<dbReference type="GO" id="GO:0003677">
    <property type="term" value="F:DNA binding"/>
    <property type="evidence" value="ECO:0007669"/>
    <property type="project" value="UniProtKB-UniRule"/>
</dbReference>
<dbReference type="GO" id="GO:1990077">
    <property type="term" value="C:primosome complex"/>
    <property type="evidence" value="ECO:0007669"/>
    <property type="project" value="UniProtKB-UniRule"/>
</dbReference>
<dbReference type="EMBL" id="QMPY01000072">
    <property type="protein sequence ID" value="RLE07738.1"/>
    <property type="molecule type" value="Genomic_DNA"/>
</dbReference>
<feature type="binding site" evidence="12">
    <location>
        <position position="392"/>
    </location>
    <ligand>
        <name>Zn(2+)</name>
        <dbReference type="ChEBI" id="CHEBI:29105"/>
        <label>1</label>
    </ligand>
</feature>
<evidence type="ECO:0000256" key="5">
    <source>
        <dbReference type="ARBA" id="ARBA00022801"/>
    </source>
</evidence>
<feature type="binding site" evidence="12">
    <location>
        <position position="382"/>
    </location>
    <ligand>
        <name>Zn(2+)</name>
        <dbReference type="ChEBI" id="CHEBI:29105"/>
        <label>2</label>
    </ligand>
</feature>
<feature type="binding site" evidence="12">
    <location>
        <position position="395"/>
    </location>
    <ligand>
        <name>Zn(2+)</name>
        <dbReference type="ChEBI" id="CHEBI:29105"/>
        <label>1</label>
    </ligand>
</feature>
<keyword evidence="6 12" id="KW-0347">Helicase</keyword>
<comment type="catalytic activity">
    <reaction evidence="12">
        <text>Couples ATP hydrolysis with the unwinding of duplex DNA by translocating in the 3'-5' direction.</text>
        <dbReference type="EC" id="5.6.2.4"/>
    </reaction>
</comment>
<feature type="binding site" evidence="12">
    <location>
        <position position="379"/>
    </location>
    <ligand>
        <name>Zn(2+)</name>
        <dbReference type="ChEBI" id="CHEBI:29105"/>
        <label>2</label>
    </ligand>
</feature>
<dbReference type="Pfam" id="PF18074">
    <property type="entry name" value="PriA_C"/>
    <property type="match status" value="1"/>
</dbReference>
<keyword evidence="8 12" id="KW-0067">ATP-binding</keyword>
<dbReference type="InterPro" id="IPR041236">
    <property type="entry name" value="PriA_C"/>
</dbReference>
<keyword evidence="2 12" id="KW-0235">DNA replication</keyword>
<name>A0A662D064_UNCAE</name>
<evidence type="ECO:0000256" key="6">
    <source>
        <dbReference type="ARBA" id="ARBA00022806"/>
    </source>
</evidence>
<dbReference type="Pfam" id="PF18319">
    <property type="entry name" value="Zn_ribbon_PriA"/>
    <property type="match status" value="1"/>
</dbReference>
<dbReference type="Pfam" id="PF17764">
    <property type="entry name" value="PriA_3primeBD"/>
    <property type="match status" value="1"/>
</dbReference>
<comment type="subunit">
    <text evidence="12">Component of the replication restart primosome.</text>
</comment>
<evidence type="ECO:0000256" key="8">
    <source>
        <dbReference type="ARBA" id="ARBA00022840"/>
    </source>
</evidence>
<evidence type="ECO:0000256" key="10">
    <source>
        <dbReference type="ARBA" id="ARBA00023235"/>
    </source>
</evidence>
<feature type="binding site" evidence="12">
    <location>
        <position position="365"/>
    </location>
    <ligand>
        <name>Zn(2+)</name>
        <dbReference type="ChEBI" id="CHEBI:29105"/>
        <label>2</label>
    </ligand>
</feature>
<dbReference type="GO" id="GO:0006302">
    <property type="term" value="P:double-strand break repair"/>
    <property type="evidence" value="ECO:0007669"/>
    <property type="project" value="InterPro"/>
</dbReference>
<dbReference type="InterPro" id="IPR027417">
    <property type="entry name" value="P-loop_NTPase"/>
</dbReference>
<keyword evidence="10 12" id="KW-0413">Isomerase</keyword>
<keyword evidence="4 12" id="KW-0547">Nucleotide-binding</keyword>
<evidence type="ECO:0000256" key="11">
    <source>
        <dbReference type="ARBA" id="ARBA00048988"/>
    </source>
</evidence>
<dbReference type="InterPro" id="IPR040498">
    <property type="entry name" value="PriA_CRR"/>
</dbReference>
<dbReference type="GO" id="GO:0016787">
    <property type="term" value="F:hydrolase activity"/>
    <property type="evidence" value="ECO:0007669"/>
    <property type="project" value="UniProtKB-KW"/>
</dbReference>
<evidence type="ECO:0000313" key="15">
    <source>
        <dbReference type="Proteomes" id="UP000277457"/>
    </source>
</evidence>
<dbReference type="FunFam" id="3.40.1440.60:FF:000001">
    <property type="entry name" value="Primosomal protein N"/>
    <property type="match status" value="1"/>
</dbReference>
<comment type="catalytic activity">
    <reaction evidence="11 12">
        <text>ATP + H2O = ADP + phosphate + H(+)</text>
        <dbReference type="Rhea" id="RHEA:13065"/>
        <dbReference type="ChEBI" id="CHEBI:15377"/>
        <dbReference type="ChEBI" id="CHEBI:15378"/>
        <dbReference type="ChEBI" id="CHEBI:30616"/>
        <dbReference type="ChEBI" id="CHEBI:43474"/>
        <dbReference type="ChEBI" id="CHEBI:456216"/>
        <dbReference type="EC" id="5.6.2.4"/>
    </reaction>
</comment>
<evidence type="ECO:0000256" key="12">
    <source>
        <dbReference type="HAMAP-Rule" id="MF_00983"/>
    </source>
</evidence>
<evidence type="ECO:0000259" key="13">
    <source>
        <dbReference type="PROSITE" id="PS51192"/>
    </source>
</evidence>
<keyword evidence="3 12" id="KW-0479">Metal-binding</keyword>
<accession>A0A662D064</accession>
<feature type="binding site" evidence="12">
    <location>
        <position position="356"/>
    </location>
    <ligand>
        <name>Zn(2+)</name>
        <dbReference type="ChEBI" id="CHEBI:29105"/>
        <label>1</label>
    </ligand>
</feature>
<comment type="function">
    <text evidence="12">Initiates the restart of stalled replication forks, which reloads the replicative helicase on sites other than the origin of replication. Recognizes and binds to abandoned replication forks and remodels them to uncover a helicase loading site. Promotes assembly of the primosome at these replication forks.</text>
</comment>
<comment type="caution">
    <text evidence="14">The sequence shown here is derived from an EMBL/GenBank/DDBJ whole genome shotgun (WGS) entry which is preliminary data.</text>
</comment>
<dbReference type="EC" id="5.6.2.4" evidence="12"/>
<dbReference type="Gene3D" id="3.40.1440.60">
    <property type="entry name" value="PriA, 3(prime) DNA-binding domain"/>
    <property type="match status" value="1"/>
</dbReference>
<evidence type="ECO:0000256" key="3">
    <source>
        <dbReference type="ARBA" id="ARBA00022723"/>
    </source>
</evidence>
<dbReference type="GO" id="GO:0006310">
    <property type="term" value="P:DNA recombination"/>
    <property type="evidence" value="ECO:0007669"/>
    <property type="project" value="InterPro"/>
</dbReference>
<feature type="domain" description="Helicase ATP-binding" evidence="13">
    <location>
        <begin position="131"/>
        <end position="297"/>
    </location>
</feature>
<dbReference type="PROSITE" id="PS51192">
    <property type="entry name" value="HELICASE_ATP_BIND_1"/>
    <property type="match status" value="1"/>
</dbReference>
<dbReference type="GO" id="GO:0006269">
    <property type="term" value="P:DNA replication, synthesis of primer"/>
    <property type="evidence" value="ECO:0007669"/>
    <property type="project" value="UniProtKB-KW"/>
</dbReference>
<keyword evidence="7 12" id="KW-0862">Zinc</keyword>
<dbReference type="NCBIfam" id="TIGR00595">
    <property type="entry name" value="priA"/>
    <property type="match status" value="1"/>
</dbReference>
<dbReference type="Proteomes" id="UP000277457">
    <property type="component" value="Unassembled WGS sequence"/>
</dbReference>
<feature type="binding site" evidence="12">
    <location>
        <position position="362"/>
    </location>
    <ligand>
        <name>Zn(2+)</name>
        <dbReference type="ChEBI" id="CHEBI:29105"/>
        <label>2</label>
    </ligand>
</feature>
<dbReference type="AlphaFoldDB" id="A0A662D064"/>
<dbReference type="PANTHER" id="PTHR30580:SF0">
    <property type="entry name" value="PRIMOSOMAL PROTEIN N"/>
    <property type="match status" value="1"/>
</dbReference>
<dbReference type="GO" id="GO:0043138">
    <property type="term" value="F:3'-5' DNA helicase activity"/>
    <property type="evidence" value="ECO:0007669"/>
    <property type="project" value="UniProtKB-EC"/>
</dbReference>
<reference evidence="14 15" key="1">
    <citation type="submission" date="2018-06" db="EMBL/GenBank/DDBJ databases">
        <title>Extensive metabolic versatility and redundancy in microbially diverse, dynamic hydrothermal sediments.</title>
        <authorList>
            <person name="Dombrowski N."/>
            <person name="Teske A."/>
            <person name="Baker B.J."/>
        </authorList>
    </citation>
    <scope>NUCLEOTIDE SEQUENCE [LARGE SCALE GENOMIC DNA]</scope>
    <source>
        <strain evidence="14">B7_G13</strain>
    </source>
</reference>
<organism evidence="14 15">
    <name type="scientific">Aerophobetes bacterium</name>
    <dbReference type="NCBI Taxonomy" id="2030807"/>
    <lineage>
        <taxon>Bacteria</taxon>
        <taxon>Candidatus Aerophobota</taxon>
    </lineage>
</organism>
<evidence type="ECO:0000256" key="4">
    <source>
        <dbReference type="ARBA" id="ARBA00022741"/>
    </source>
</evidence>
<dbReference type="Gene3D" id="3.40.50.300">
    <property type="entry name" value="P-loop containing nucleotide triphosphate hydrolases"/>
    <property type="match status" value="1"/>
</dbReference>
<comment type="cofactor">
    <cofactor evidence="12">
        <name>Zn(2+)</name>
        <dbReference type="ChEBI" id="CHEBI:29105"/>
    </cofactor>
    <text evidence="12">Binds 2 zinc ions per subunit.</text>
</comment>
<gene>
    <name evidence="12 14" type="primary">priA</name>
    <name evidence="14" type="ORF">DRZ78_02465</name>
</gene>
<dbReference type="InterPro" id="IPR041222">
    <property type="entry name" value="PriA_3primeBD"/>
</dbReference>
<evidence type="ECO:0000256" key="7">
    <source>
        <dbReference type="ARBA" id="ARBA00022833"/>
    </source>
</evidence>
<feature type="binding site" evidence="12">
    <location>
        <position position="353"/>
    </location>
    <ligand>
        <name>Zn(2+)</name>
        <dbReference type="ChEBI" id="CHEBI:29105"/>
        <label>1</label>
    </ligand>
</feature>
<dbReference type="GO" id="GO:0006270">
    <property type="term" value="P:DNA replication initiation"/>
    <property type="evidence" value="ECO:0007669"/>
    <property type="project" value="TreeGrafter"/>
</dbReference>
<evidence type="ECO:0000256" key="2">
    <source>
        <dbReference type="ARBA" id="ARBA00022705"/>
    </source>
</evidence>
<dbReference type="SUPFAM" id="SSF52540">
    <property type="entry name" value="P-loop containing nucleoside triphosphate hydrolases"/>
    <property type="match status" value="2"/>
</dbReference>
<evidence type="ECO:0000256" key="9">
    <source>
        <dbReference type="ARBA" id="ARBA00023125"/>
    </source>
</evidence>
<dbReference type="InterPro" id="IPR005259">
    <property type="entry name" value="PriA"/>
</dbReference>
<dbReference type="InterPro" id="IPR042115">
    <property type="entry name" value="PriA_3primeBD_sf"/>
</dbReference>
<evidence type="ECO:0000313" key="14">
    <source>
        <dbReference type="EMBL" id="RLE07738.1"/>
    </source>
</evidence>
<keyword evidence="1 12" id="KW-0639">Primosome</keyword>
<dbReference type="PANTHER" id="PTHR30580">
    <property type="entry name" value="PRIMOSOMAL PROTEIN N"/>
    <property type="match status" value="1"/>
</dbReference>
<comment type="similarity">
    <text evidence="12">Belongs to the helicase family. PriA subfamily.</text>
</comment>
<keyword evidence="9 12" id="KW-0238">DNA-binding</keyword>
<dbReference type="GO" id="GO:0005524">
    <property type="term" value="F:ATP binding"/>
    <property type="evidence" value="ECO:0007669"/>
    <property type="project" value="UniProtKB-UniRule"/>
</dbReference>
<dbReference type="FunFam" id="3.40.50.300:FF:000489">
    <property type="entry name" value="Primosome assembly protein PriA"/>
    <property type="match status" value="1"/>
</dbReference>
<dbReference type="InterPro" id="IPR014001">
    <property type="entry name" value="Helicase_ATP-bd"/>
</dbReference>
<dbReference type="GO" id="GO:0008270">
    <property type="term" value="F:zinc ion binding"/>
    <property type="evidence" value="ECO:0007669"/>
    <property type="project" value="UniProtKB-UniRule"/>
</dbReference>
<protein>
    <recommendedName>
        <fullName evidence="12">Replication restart protein PriA</fullName>
    </recommendedName>
    <alternativeName>
        <fullName evidence="12">ATP-dependent DNA helicase PriA</fullName>
        <ecNumber evidence="12">5.6.2.4</ecNumber>
    </alternativeName>
    <alternativeName>
        <fullName evidence="12">DNA 3'-5' helicase PriA</fullName>
    </alternativeName>
</protein>